<dbReference type="AlphaFoldDB" id="A0A936F183"/>
<name>A0A936F183_9BACT</name>
<protein>
    <submittedName>
        <fullName evidence="1">DUF2188 domain-containing protein</fullName>
    </submittedName>
</protein>
<dbReference type="Proteomes" id="UP000709959">
    <property type="component" value="Unassembled WGS sequence"/>
</dbReference>
<sequence>MNEHFWAVWIEDGGKPNQPYASHEAALARAKSLAQQTRKRVFILEAIEVVSAQVPDAPVTFDIAEVV</sequence>
<reference evidence="1 2" key="1">
    <citation type="submission" date="2020-10" db="EMBL/GenBank/DDBJ databases">
        <title>Connecting structure to function with the recovery of over 1000 high-quality activated sludge metagenome-assembled genomes encoding full-length rRNA genes using long-read sequencing.</title>
        <authorList>
            <person name="Singleton C.M."/>
            <person name="Petriglieri F."/>
            <person name="Kristensen J.M."/>
            <person name="Kirkegaard R.H."/>
            <person name="Michaelsen T.Y."/>
            <person name="Andersen M.H."/>
            <person name="Karst S.M."/>
            <person name="Dueholm M.S."/>
            <person name="Nielsen P.H."/>
            <person name="Albertsen M."/>
        </authorList>
    </citation>
    <scope>NUCLEOTIDE SEQUENCE [LARGE SCALE GENOMIC DNA]</scope>
    <source>
        <strain evidence="1">OdNE_18-Q3-R46-58_MAXAC.008</strain>
    </source>
</reference>
<evidence type="ECO:0000313" key="2">
    <source>
        <dbReference type="Proteomes" id="UP000709959"/>
    </source>
</evidence>
<gene>
    <name evidence="1" type="ORF">IPN91_03550</name>
</gene>
<dbReference type="EMBL" id="JADKCH010000001">
    <property type="protein sequence ID" value="MBK8571720.1"/>
    <property type="molecule type" value="Genomic_DNA"/>
</dbReference>
<accession>A0A936F183</accession>
<organism evidence="1 2">
    <name type="scientific">Candidatus Geothrix odensensis</name>
    <dbReference type="NCBI Taxonomy" id="2954440"/>
    <lineage>
        <taxon>Bacteria</taxon>
        <taxon>Pseudomonadati</taxon>
        <taxon>Acidobacteriota</taxon>
        <taxon>Holophagae</taxon>
        <taxon>Holophagales</taxon>
        <taxon>Holophagaceae</taxon>
        <taxon>Geothrix</taxon>
    </lineage>
</organism>
<evidence type="ECO:0000313" key="1">
    <source>
        <dbReference type="EMBL" id="MBK8571720.1"/>
    </source>
</evidence>
<comment type="caution">
    <text evidence="1">The sequence shown here is derived from an EMBL/GenBank/DDBJ whole genome shotgun (WGS) entry which is preliminary data.</text>
</comment>
<proteinExistence type="predicted"/>